<dbReference type="AlphaFoldDB" id="A0A160FL04"/>
<dbReference type="OrthoDB" id="8420006at2"/>
<dbReference type="EMBL" id="CP014578">
    <property type="protein sequence ID" value="ANB73101.1"/>
    <property type="molecule type" value="Genomic_DNA"/>
</dbReference>
<gene>
    <name evidence="2" type="ORF">AYM40_12555</name>
</gene>
<dbReference type="InterPro" id="IPR032710">
    <property type="entry name" value="NTF2-like_dom_sf"/>
</dbReference>
<dbReference type="STRING" id="1804984.AYM40_12555"/>
<proteinExistence type="predicted"/>
<protein>
    <submittedName>
        <fullName evidence="2">DUF4440 domain-containing protein</fullName>
    </submittedName>
</protein>
<evidence type="ECO:0000259" key="1">
    <source>
        <dbReference type="Pfam" id="PF13474"/>
    </source>
</evidence>
<dbReference type="RefSeq" id="WP_063496506.1">
    <property type="nucleotide sequence ID" value="NZ_CP014578.1"/>
</dbReference>
<evidence type="ECO:0000313" key="3">
    <source>
        <dbReference type="Proteomes" id="UP000076852"/>
    </source>
</evidence>
<dbReference type="Proteomes" id="UP000076852">
    <property type="component" value="Chromosome 1"/>
</dbReference>
<dbReference type="SUPFAM" id="SSF54427">
    <property type="entry name" value="NTF2-like"/>
    <property type="match status" value="1"/>
</dbReference>
<evidence type="ECO:0000313" key="2">
    <source>
        <dbReference type="EMBL" id="ANB73101.1"/>
    </source>
</evidence>
<dbReference type="KEGG" id="buz:AYM40_12555"/>
<dbReference type="InterPro" id="IPR037401">
    <property type="entry name" value="SnoaL-like"/>
</dbReference>
<accession>A0A160FL04</accession>
<dbReference type="Pfam" id="PF13474">
    <property type="entry name" value="SnoaL_3"/>
    <property type="match status" value="1"/>
</dbReference>
<sequence>MSETEQQVLAAADILIDAFARHDRDAYFAAFAPDATFLFYHVTESLPSRVAYEALWHRLEQEQQFAVLGCESSDRSVQLVGECAIFTHAVRTTVSTRAGRATLDERESIVFARTGGGWLAVHEHLSPLPAHAESDQTLEDSAA</sequence>
<feature type="domain" description="SnoaL-like" evidence="1">
    <location>
        <begin position="8"/>
        <end position="127"/>
    </location>
</feature>
<organism evidence="2 3">
    <name type="scientific">Paraburkholderia phytofirmans OLGA172</name>
    <dbReference type="NCBI Taxonomy" id="1417228"/>
    <lineage>
        <taxon>Bacteria</taxon>
        <taxon>Pseudomonadati</taxon>
        <taxon>Pseudomonadota</taxon>
        <taxon>Betaproteobacteria</taxon>
        <taxon>Burkholderiales</taxon>
        <taxon>Burkholderiaceae</taxon>
        <taxon>Paraburkholderia</taxon>
    </lineage>
</organism>
<name>A0A160FL04_9BURK</name>
<dbReference type="Gene3D" id="3.10.450.50">
    <property type="match status" value="1"/>
</dbReference>
<keyword evidence="3" id="KW-1185">Reference proteome</keyword>
<reference evidence="2 3" key="1">
    <citation type="journal article" date="2016" name="Gene">
        <title>PacBio SMRT assembly of a complex multi-replicon genome reveals chlorocatechol degradative operon in a region of genome plasticity.</title>
        <authorList>
            <person name="Ricker N."/>
            <person name="Shen S.Y."/>
            <person name="Goordial J."/>
            <person name="Jin S."/>
            <person name="Fulthorpe R.R."/>
        </authorList>
    </citation>
    <scope>NUCLEOTIDE SEQUENCE [LARGE SCALE GENOMIC DNA]</scope>
    <source>
        <strain evidence="2 3">OLGA172</strain>
    </source>
</reference>